<evidence type="ECO:0000313" key="3">
    <source>
        <dbReference type="EMBL" id="CAB3378941.1"/>
    </source>
</evidence>
<gene>
    <name evidence="3" type="ORF">CLODIP_2_CD07772</name>
</gene>
<dbReference type="OrthoDB" id="8062658at2759"/>
<protein>
    <submittedName>
        <fullName evidence="3">Uncharacterized protein</fullName>
    </submittedName>
</protein>
<feature type="compositionally biased region" description="Pro residues" evidence="1">
    <location>
        <begin position="193"/>
        <end position="207"/>
    </location>
</feature>
<keyword evidence="2" id="KW-0472">Membrane</keyword>
<keyword evidence="2" id="KW-0812">Transmembrane</keyword>
<feature type="region of interest" description="Disordered" evidence="1">
    <location>
        <begin position="149"/>
        <end position="293"/>
    </location>
</feature>
<dbReference type="AlphaFoldDB" id="A0A8S1D5C7"/>
<evidence type="ECO:0000256" key="1">
    <source>
        <dbReference type="SAM" id="MobiDB-lite"/>
    </source>
</evidence>
<accession>A0A8S1D5C7</accession>
<dbReference type="EMBL" id="CADEPI010000175">
    <property type="protein sequence ID" value="CAB3378941.1"/>
    <property type="molecule type" value="Genomic_DNA"/>
</dbReference>
<sequence length="304" mass="33610">MQLIASLRARRIVGADHETALCTPAAALLRTLAPPLDTGTISKTHKTHSLSRQSNTAVHSKMTETAKFLLVTMFAIWGVGLAMTVNGPDKGGTQTAEGGRNEGRGLFAPRVEYDEWTPLGHGDPLKNDPTYDYVPPVLERVRYWIEPASSKQKPAAVHNNHQRPTKQRPQPTDRRDSHPFLTLVDGPKFSNKPRPPYRSPPRAPRTPPRPHHRHHDPADDHPSGAGLPADDGPARDASADPAAPDRPSEPLQGPMYLIIEGHSKVKTYGASKPANPNAVSESSRRQRRRRRNRRLISSFLKSFL</sequence>
<dbReference type="Proteomes" id="UP000494165">
    <property type="component" value="Unassembled WGS sequence"/>
</dbReference>
<name>A0A8S1D5C7_9INSE</name>
<evidence type="ECO:0000256" key="2">
    <source>
        <dbReference type="SAM" id="Phobius"/>
    </source>
</evidence>
<keyword evidence="4" id="KW-1185">Reference proteome</keyword>
<evidence type="ECO:0000313" key="4">
    <source>
        <dbReference type="Proteomes" id="UP000494165"/>
    </source>
</evidence>
<keyword evidence="2" id="KW-1133">Transmembrane helix</keyword>
<proteinExistence type="predicted"/>
<organism evidence="3 4">
    <name type="scientific">Cloeon dipterum</name>
    <dbReference type="NCBI Taxonomy" id="197152"/>
    <lineage>
        <taxon>Eukaryota</taxon>
        <taxon>Metazoa</taxon>
        <taxon>Ecdysozoa</taxon>
        <taxon>Arthropoda</taxon>
        <taxon>Hexapoda</taxon>
        <taxon>Insecta</taxon>
        <taxon>Pterygota</taxon>
        <taxon>Palaeoptera</taxon>
        <taxon>Ephemeroptera</taxon>
        <taxon>Pisciforma</taxon>
        <taxon>Baetidae</taxon>
        <taxon>Cloeon</taxon>
    </lineage>
</organism>
<feature type="transmembrane region" description="Helical" evidence="2">
    <location>
        <begin position="68"/>
        <end position="85"/>
    </location>
</feature>
<reference evidence="3 4" key="1">
    <citation type="submission" date="2020-04" db="EMBL/GenBank/DDBJ databases">
        <authorList>
            <person name="Alioto T."/>
            <person name="Alioto T."/>
            <person name="Gomez Garrido J."/>
        </authorList>
    </citation>
    <scope>NUCLEOTIDE SEQUENCE [LARGE SCALE GENOMIC DNA]</scope>
</reference>
<comment type="caution">
    <text evidence="3">The sequence shown here is derived from an EMBL/GenBank/DDBJ whole genome shotgun (WGS) entry which is preliminary data.</text>
</comment>